<reference evidence="2 3" key="1">
    <citation type="journal article" date="2021" name="Comput. Struct. Biotechnol. J.">
        <title>De novo genome assembly of the potent medicinal plant Rehmannia glutinosa using nanopore technology.</title>
        <authorList>
            <person name="Ma L."/>
            <person name="Dong C."/>
            <person name="Song C."/>
            <person name="Wang X."/>
            <person name="Zheng X."/>
            <person name="Niu Y."/>
            <person name="Chen S."/>
            <person name="Feng W."/>
        </authorList>
    </citation>
    <scope>NUCLEOTIDE SEQUENCE [LARGE SCALE GENOMIC DNA]</scope>
    <source>
        <strain evidence="2">DH-2019</strain>
    </source>
</reference>
<gene>
    <name evidence="2" type="ORF">DH2020_009395</name>
</gene>
<comment type="caution">
    <text evidence="2">The sequence shown here is derived from an EMBL/GenBank/DDBJ whole genome shotgun (WGS) entry which is preliminary data.</text>
</comment>
<evidence type="ECO:0000256" key="1">
    <source>
        <dbReference type="SAM" id="MobiDB-lite"/>
    </source>
</evidence>
<evidence type="ECO:0000313" key="2">
    <source>
        <dbReference type="EMBL" id="KAK6155147.1"/>
    </source>
</evidence>
<dbReference type="PANTHER" id="PTHR33598">
    <property type="entry name" value="OS02G0833400 PROTEIN"/>
    <property type="match status" value="1"/>
</dbReference>
<evidence type="ECO:0000313" key="3">
    <source>
        <dbReference type="Proteomes" id="UP001318860"/>
    </source>
</evidence>
<dbReference type="Proteomes" id="UP001318860">
    <property type="component" value="Unassembled WGS sequence"/>
</dbReference>
<dbReference type="Pfam" id="PF05542">
    <property type="entry name" value="DUF760"/>
    <property type="match status" value="2"/>
</dbReference>
<name>A0ABR0X663_REHGL</name>
<dbReference type="PANTHER" id="PTHR33598:SF10">
    <property type="entry name" value="SEED MATURATION-LIKE PROTEIN"/>
    <property type="match status" value="1"/>
</dbReference>
<keyword evidence="3" id="KW-1185">Reference proteome</keyword>
<dbReference type="EMBL" id="JABTTQ020000005">
    <property type="protein sequence ID" value="KAK6155147.1"/>
    <property type="molecule type" value="Genomic_DNA"/>
</dbReference>
<organism evidence="2 3">
    <name type="scientific">Rehmannia glutinosa</name>
    <name type="common">Chinese foxglove</name>
    <dbReference type="NCBI Taxonomy" id="99300"/>
    <lineage>
        <taxon>Eukaryota</taxon>
        <taxon>Viridiplantae</taxon>
        <taxon>Streptophyta</taxon>
        <taxon>Embryophyta</taxon>
        <taxon>Tracheophyta</taxon>
        <taxon>Spermatophyta</taxon>
        <taxon>Magnoliopsida</taxon>
        <taxon>eudicotyledons</taxon>
        <taxon>Gunneridae</taxon>
        <taxon>Pentapetalae</taxon>
        <taxon>asterids</taxon>
        <taxon>lamiids</taxon>
        <taxon>Lamiales</taxon>
        <taxon>Orobanchaceae</taxon>
        <taxon>Rehmannieae</taxon>
        <taxon>Rehmannia</taxon>
    </lineage>
</organism>
<proteinExistence type="predicted"/>
<feature type="region of interest" description="Disordered" evidence="1">
    <location>
        <begin position="1"/>
        <end position="22"/>
    </location>
</feature>
<accession>A0ABR0X663</accession>
<evidence type="ECO:0008006" key="4">
    <source>
        <dbReference type="Google" id="ProtNLM"/>
    </source>
</evidence>
<dbReference type="InterPro" id="IPR008479">
    <property type="entry name" value="DUF760"/>
</dbReference>
<sequence length="377" mass="41849">MNADFSQQLEGKTKRIPSTRKTAKLQNQSINGGLSCGEGCFISSAADLSLKTTFWPSQSPLSHHLLIRPLLAVAPRRRSAVSCLISGVDGGGVSDEFVSTRKSGFRREFSVIANLLKRIEPLDNSVISKGVSDSAKDSMKQTISTMLGLLPSDQFAVTVRVSKHPLDRLLVSSIITGYTLWNAEYRIALMRNFDISPDSSEKSDFVDSDGASEVRWEVSDGGGDEKGVGGAVQGCKEEVERINLQNLGDLSPEALNYIQQLELELSAAKQELHIRKQENVQMEHIKKSNNNLLEYLRSLESDMVTELSRPSSPEVDEIIHQLAQNILRRFFKDEIVSDYEGDLALSSIQNYQDTDNEFGDTIGTSRDYLAKLLFWLV</sequence>
<protein>
    <recommendedName>
        <fullName evidence="4">Seed maturation-like protein</fullName>
    </recommendedName>
</protein>
<feature type="compositionally biased region" description="Polar residues" evidence="1">
    <location>
        <begin position="1"/>
        <end position="10"/>
    </location>
</feature>